<name>A0A3M8CT43_9BACL</name>
<evidence type="ECO:0000313" key="2">
    <source>
        <dbReference type="Proteomes" id="UP000281915"/>
    </source>
</evidence>
<accession>A0A3M8CT43</accession>
<dbReference type="AlphaFoldDB" id="A0A3M8CT43"/>
<gene>
    <name evidence="1" type="ORF">EDM58_13500</name>
</gene>
<organism evidence="1 2">
    <name type="scientific">Brevibacillus panacihumi</name>
    <dbReference type="NCBI Taxonomy" id="497735"/>
    <lineage>
        <taxon>Bacteria</taxon>
        <taxon>Bacillati</taxon>
        <taxon>Bacillota</taxon>
        <taxon>Bacilli</taxon>
        <taxon>Bacillales</taxon>
        <taxon>Paenibacillaceae</taxon>
        <taxon>Brevibacillus</taxon>
    </lineage>
</organism>
<proteinExistence type="predicted"/>
<dbReference type="Proteomes" id="UP000281915">
    <property type="component" value="Unassembled WGS sequence"/>
</dbReference>
<protein>
    <submittedName>
        <fullName evidence="1">Uncharacterized protein</fullName>
    </submittedName>
</protein>
<reference evidence="1 2" key="1">
    <citation type="submission" date="2018-10" db="EMBL/GenBank/DDBJ databases">
        <title>Phylogenomics of Brevibacillus.</title>
        <authorList>
            <person name="Dunlap C."/>
        </authorList>
    </citation>
    <scope>NUCLEOTIDE SEQUENCE [LARGE SCALE GENOMIC DNA]</scope>
    <source>
        <strain evidence="1 2">JCM 15085</strain>
    </source>
</reference>
<comment type="caution">
    <text evidence="1">The sequence shown here is derived from an EMBL/GenBank/DDBJ whole genome shotgun (WGS) entry which is preliminary data.</text>
</comment>
<evidence type="ECO:0000313" key="1">
    <source>
        <dbReference type="EMBL" id="RNB78015.1"/>
    </source>
</evidence>
<dbReference type="EMBL" id="RHHT01000027">
    <property type="protein sequence ID" value="RNB78015.1"/>
    <property type="molecule type" value="Genomic_DNA"/>
</dbReference>
<sequence>MSRILKLLLYIDQAFIPTFYKNCLGLANKIYHHSRYFGHKMPIFVSFLQSTLARHLMLFGHDKKFII</sequence>